<evidence type="ECO:0000313" key="2">
    <source>
        <dbReference type="Proteomes" id="UP000009229"/>
    </source>
</evidence>
<dbReference type="EMBL" id="CP002770">
    <property type="protein sequence ID" value="AEG14672.1"/>
    <property type="molecule type" value="Genomic_DNA"/>
</dbReference>
<gene>
    <name evidence="1" type="ordered locus">Desku_1085</name>
</gene>
<dbReference type="Proteomes" id="UP000009229">
    <property type="component" value="Chromosome"/>
</dbReference>
<sequence>MSEHKHRDWCEAWSQFQSNIFHHISRLFVCHPNAWGNPECLHEAVKEYLAENVNEYYERRKCLKLFFNWCVEEGYLEKNPLTGTRRSTGKKPKPGISLEEIKRAHEKYSPLVRLLANRKTTDDEYTGPIKGIRRKRRTES</sequence>
<organism evidence="1 2">
    <name type="scientific">Desulfofundulus kuznetsovii (strain DSM 6115 / VKM B-1805 / 17)</name>
    <name type="common">Desulfotomaculum kuznetsovii</name>
    <dbReference type="NCBI Taxonomy" id="760568"/>
    <lineage>
        <taxon>Bacteria</taxon>
        <taxon>Bacillati</taxon>
        <taxon>Bacillota</taxon>
        <taxon>Clostridia</taxon>
        <taxon>Eubacteriales</taxon>
        <taxon>Peptococcaceae</taxon>
        <taxon>Desulfofundulus</taxon>
    </lineage>
</organism>
<protein>
    <submittedName>
        <fullName evidence="1">Uncharacterized protein</fullName>
    </submittedName>
</protein>
<dbReference type="RefSeq" id="WP_013822187.1">
    <property type="nucleotide sequence ID" value="NC_015573.1"/>
</dbReference>
<name>A0AAU8P9L2_DESK7</name>
<dbReference type="InterPro" id="IPR011010">
    <property type="entry name" value="DNA_brk_join_enz"/>
</dbReference>
<reference evidence="2" key="1">
    <citation type="submission" date="2011-05" db="EMBL/GenBank/DDBJ databases">
        <title>Complete sequence of Desulfotomaculum kuznetsovii DSM 6115.</title>
        <authorList>
            <person name="Lucas S."/>
            <person name="Han J."/>
            <person name="Lapidus A."/>
            <person name="Cheng J.-F."/>
            <person name="Goodwin L."/>
            <person name="Pitluck S."/>
            <person name="Peters L."/>
            <person name="Mikhailova N."/>
            <person name="Lu M."/>
            <person name="Saunders E."/>
            <person name="Han C."/>
            <person name="Tapia R."/>
            <person name="Land M."/>
            <person name="Hauser L."/>
            <person name="Kyrpides N."/>
            <person name="Ivanova N."/>
            <person name="Pagani I."/>
            <person name="Nazina T."/>
            <person name="Ivanova A."/>
            <person name="Parshina S."/>
            <person name="Kuever J."/>
            <person name="Muyzer G."/>
            <person name="Plugge C."/>
            <person name="Stams A."/>
            <person name="Woyke T."/>
        </authorList>
    </citation>
    <scope>NUCLEOTIDE SEQUENCE [LARGE SCALE GENOMIC DNA]</scope>
    <source>
        <strain evidence="2">DSM 6115 / VKM B-1805 / 17</strain>
    </source>
</reference>
<proteinExistence type="predicted"/>
<dbReference type="SUPFAM" id="SSF56349">
    <property type="entry name" value="DNA breaking-rejoining enzymes"/>
    <property type="match status" value="1"/>
</dbReference>
<accession>A0AAU8P9L2</accession>
<dbReference type="AlphaFoldDB" id="A0AAU8P9L2"/>
<keyword evidence="2" id="KW-1185">Reference proteome</keyword>
<dbReference type="GO" id="GO:0003677">
    <property type="term" value="F:DNA binding"/>
    <property type="evidence" value="ECO:0007669"/>
    <property type="project" value="InterPro"/>
</dbReference>
<evidence type="ECO:0000313" key="1">
    <source>
        <dbReference type="EMBL" id="AEG14672.1"/>
    </source>
</evidence>
<dbReference type="KEGG" id="dku:Desku_1085"/>